<dbReference type="Gene3D" id="3.90.1140.10">
    <property type="entry name" value="Cyclic phosphodiesterase"/>
    <property type="match status" value="1"/>
</dbReference>
<name>A0A836BXB6_9CHLO</name>
<dbReference type="PANTHER" id="PTHR28141">
    <property type="entry name" value="2',3'-CYCLIC-NUCLEOTIDE 3'-PHOSPHODIESTERASE"/>
    <property type="match status" value="1"/>
</dbReference>
<dbReference type="OrthoDB" id="514292at2759"/>
<dbReference type="InterPro" id="IPR012386">
    <property type="entry name" value="Cyclic-nucl_3Pdiesterase"/>
</dbReference>
<dbReference type="EMBL" id="JAEHOE010000044">
    <property type="protein sequence ID" value="KAG2492566.1"/>
    <property type="molecule type" value="Genomic_DNA"/>
</dbReference>
<evidence type="ECO:0000313" key="1">
    <source>
        <dbReference type="EMBL" id="KAG2492566.1"/>
    </source>
</evidence>
<sequence>MSGFSDMYCIFAEPRDALADQLRGEITHLASKYGTQPFKPHVTVLGSIERPREEVMALAREAASKIKPFRINLSRVAQGPSHYVCVYIAVAQEEGAMAAGMTARQVFGVPSKPYMPHLSLVYADMGDDVKAQAVEYENARLFGTDPATRILDTGFDVDRLTVWYVPEDDPSLASWTRVAEIPLSG</sequence>
<dbReference type="Proteomes" id="UP000612055">
    <property type="component" value="Unassembled WGS sequence"/>
</dbReference>
<comment type="caution">
    <text evidence="1">The sequence shown here is derived from an EMBL/GenBank/DDBJ whole genome shotgun (WGS) entry which is preliminary data.</text>
</comment>
<dbReference type="PANTHER" id="PTHR28141:SF1">
    <property type="entry name" value="2',3'-CYCLIC-NUCLEOTIDE 3'-PHOSPHODIESTERASE"/>
    <property type="match status" value="1"/>
</dbReference>
<protein>
    <submittedName>
        <fullName evidence="1">Uncharacterized protein</fullName>
    </submittedName>
</protein>
<evidence type="ECO:0000313" key="2">
    <source>
        <dbReference type="Proteomes" id="UP000612055"/>
    </source>
</evidence>
<keyword evidence="2" id="KW-1185">Reference proteome</keyword>
<proteinExistence type="predicted"/>
<reference evidence="1" key="1">
    <citation type="journal article" date="2020" name="bioRxiv">
        <title>Comparative genomics of Chlamydomonas.</title>
        <authorList>
            <person name="Craig R.J."/>
            <person name="Hasan A.R."/>
            <person name="Ness R.W."/>
            <person name="Keightley P.D."/>
        </authorList>
    </citation>
    <scope>NUCLEOTIDE SEQUENCE</scope>
    <source>
        <strain evidence="1">CCAP 11/70</strain>
    </source>
</reference>
<dbReference type="AlphaFoldDB" id="A0A836BXB6"/>
<organism evidence="1 2">
    <name type="scientific">Edaphochlamys debaryana</name>
    <dbReference type="NCBI Taxonomy" id="47281"/>
    <lineage>
        <taxon>Eukaryota</taxon>
        <taxon>Viridiplantae</taxon>
        <taxon>Chlorophyta</taxon>
        <taxon>core chlorophytes</taxon>
        <taxon>Chlorophyceae</taxon>
        <taxon>CS clade</taxon>
        <taxon>Chlamydomonadales</taxon>
        <taxon>Chlamydomonadales incertae sedis</taxon>
        <taxon>Edaphochlamys</taxon>
    </lineage>
</organism>
<gene>
    <name evidence="1" type="ORF">HYH03_009228</name>
</gene>
<dbReference type="SUPFAM" id="SSF55144">
    <property type="entry name" value="LigT-like"/>
    <property type="match status" value="1"/>
</dbReference>
<dbReference type="Pfam" id="PF13563">
    <property type="entry name" value="2_5_RNA_ligase2"/>
    <property type="match status" value="1"/>
</dbReference>
<dbReference type="GO" id="GO:0004113">
    <property type="term" value="F:2',3'-cyclic-nucleotide 3'-phosphodiesterase activity"/>
    <property type="evidence" value="ECO:0007669"/>
    <property type="project" value="TreeGrafter"/>
</dbReference>
<dbReference type="GO" id="GO:0009187">
    <property type="term" value="P:cyclic nucleotide metabolic process"/>
    <property type="evidence" value="ECO:0007669"/>
    <property type="project" value="TreeGrafter"/>
</dbReference>
<accession>A0A836BXB6</accession>
<dbReference type="InterPro" id="IPR009097">
    <property type="entry name" value="Cyclic_Pdiesterase"/>
</dbReference>